<dbReference type="EMBL" id="CP097510">
    <property type="protein sequence ID" value="URE30462.1"/>
    <property type="molecule type" value="Genomic_DNA"/>
</dbReference>
<dbReference type="Proteomes" id="UP001055439">
    <property type="component" value="Chromosome 8"/>
</dbReference>
<sequence length="89" mass="9760">MPPGVGPKFHGHALSISWTLLLVRRDATHMVTPPEPMLEMVGNSLDGSPPATRPGVSGDSISHVAETWHAPETATFEHREWARAWDARL</sequence>
<feature type="region of interest" description="Disordered" evidence="1">
    <location>
        <begin position="38"/>
        <end position="59"/>
    </location>
</feature>
<keyword evidence="3" id="KW-1185">Reference proteome</keyword>
<gene>
    <name evidence="2" type="ORF">MUK42_36092</name>
</gene>
<evidence type="ECO:0000313" key="3">
    <source>
        <dbReference type="Proteomes" id="UP001055439"/>
    </source>
</evidence>
<name>A0A9E7HI92_9LILI</name>
<reference evidence="2" key="1">
    <citation type="submission" date="2022-05" db="EMBL/GenBank/DDBJ databases">
        <title>The Musa troglodytarum L. genome provides insights into the mechanism of non-climacteric behaviour and enrichment of carotenoids.</title>
        <authorList>
            <person name="Wang J."/>
        </authorList>
    </citation>
    <scope>NUCLEOTIDE SEQUENCE</scope>
    <source>
        <tissue evidence="2">Leaf</tissue>
    </source>
</reference>
<proteinExistence type="predicted"/>
<organism evidence="2 3">
    <name type="scientific">Musa troglodytarum</name>
    <name type="common">fe'i banana</name>
    <dbReference type="NCBI Taxonomy" id="320322"/>
    <lineage>
        <taxon>Eukaryota</taxon>
        <taxon>Viridiplantae</taxon>
        <taxon>Streptophyta</taxon>
        <taxon>Embryophyta</taxon>
        <taxon>Tracheophyta</taxon>
        <taxon>Spermatophyta</taxon>
        <taxon>Magnoliopsida</taxon>
        <taxon>Liliopsida</taxon>
        <taxon>Zingiberales</taxon>
        <taxon>Musaceae</taxon>
        <taxon>Musa</taxon>
    </lineage>
</organism>
<protein>
    <submittedName>
        <fullName evidence="2">Uncharacterized protein</fullName>
    </submittedName>
</protein>
<evidence type="ECO:0000313" key="2">
    <source>
        <dbReference type="EMBL" id="URE30462.1"/>
    </source>
</evidence>
<evidence type="ECO:0000256" key="1">
    <source>
        <dbReference type="SAM" id="MobiDB-lite"/>
    </source>
</evidence>
<dbReference type="AlphaFoldDB" id="A0A9E7HI92"/>
<accession>A0A9E7HI92</accession>